<dbReference type="EMBL" id="JXXR01000015">
    <property type="protein sequence ID" value="KJY71949.1"/>
    <property type="molecule type" value="Genomic_DNA"/>
</dbReference>
<protein>
    <submittedName>
        <fullName evidence="1">Pilus assembly protein PilW</fullName>
    </submittedName>
</protein>
<dbReference type="InterPro" id="IPR012902">
    <property type="entry name" value="N_methyl_site"/>
</dbReference>
<dbReference type="PIRSF" id="PIRSF004525">
    <property type="entry name" value="Pilin_peptidase-dep_B_prd"/>
    <property type="match status" value="1"/>
</dbReference>
<dbReference type="InterPro" id="IPR016419">
    <property type="entry name" value="Prepilin_Pept-dep_B_prd"/>
</dbReference>
<dbReference type="PROSITE" id="PS00409">
    <property type="entry name" value="PROKAR_NTER_METHYL"/>
    <property type="match status" value="1"/>
</dbReference>
<gene>
    <name evidence="1" type="ORF">TW71_13260</name>
</gene>
<evidence type="ECO:0000313" key="1">
    <source>
        <dbReference type="EMBL" id="KJY71949.1"/>
    </source>
</evidence>
<proteinExistence type="predicted"/>
<dbReference type="Pfam" id="PF07963">
    <property type="entry name" value="N_methyl"/>
    <property type="match status" value="1"/>
</dbReference>
<comment type="caution">
    <text evidence="1">The sequence shown here is derived from an EMBL/GenBank/DDBJ whole genome shotgun (WGS) entry which is preliminary data.</text>
</comment>
<accession>A0A837G7J8</accession>
<name>A0A837G7J8_9VIBR</name>
<sequence>MLRGGQSGYSLIELLVSTSISLIVIVIAVTMLLHSQRLSTAHAKELMLLQSTNSVLQMMKLDLYRAGHGGVLGESVRLSGAAQTYYVKHSEHHTLLAFAYLSGSLGSETAYTNVVYQRQSESKEVLRVCAKKLPRAMSALEAENFTTHFGNTCNTVFDSNLIVVNDFTLDSEPLTGVTHTSSLLNIELSTYLRFAPEVSKTLAISIKQRNW</sequence>
<reference evidence="1" key="1">
    <citation type="journal article" date="2015" name="BMC Genomics">
        <title>Genome mining reveals unlocked bioactive potential of marine Gram-negative bacteria.</title>
        <authorList>
            <person name="Machado H."/>
            <person name="Sonnenschein E.C."/>
            <person name="Melchiorsen J."/>
            <person name="Gram L."/>
        </authorList>
    </citation>
    <scope>NUCLEOTIDE SEQUENCE</scope>
    <source>
        <strain evidence="1">S2052</strain>
    </source>
</reference>
<dbReference type="NCBIfam" id="TIGR02532">
    <property type="entry name" value="IV_pilin_GFxxxE"/>
    <property type="match status" value="1"/>
</dbReference>
<organism evidence="1">
    <name type="scientific">Vibrio coralliilyticus</name>
    <dbReference type="NCBI Taxonomy" id="190893"/>
    <lineage>
        <taxon>Bacteria</taxon>
        <taxon>Pseudomonadati</taxon>
        <taxon>Pseudomonadota</taxon>
        <taxon>Gammaproteobacteria</taxon>
        <taxon>Vibrionales</taxon>
        <taxon>Vibrionaceae</taxon>
        <taxon>Vibrio</taxon>
    </lineage>
</organism>
<dbReference type="AlphaFoldDB" id="A0A837G7J8"/>